<dbReference type="SUPFAM" id="SSF53098">
    <property type="entry name" value="Ribonuclease H-like"/>
    <property type="match status" value="1"/>
</dbReference>
<evidence type="ECO:0000313" key="10">
    <source>
        <dbReference type="EMBL" id="ETV88718.1"/>
    </source>
</evidence>
<dbReference type="InterPro" id="IPR012337">
    <property type="entry name" value="RNaseH-like_sf"/>
</dbReference>
<protein>
    <recommendedName>
        <fullName evidence="11">Integrase catalytic domain-containing protein</fullName>
    </recommendedName>
</protein>
<evidence type="ECO:0000256" key="7">
    <source>
        <dbReference type="SAM" id="MobiDB-lite"/>
    </source>
</evidence>
<evidence type="ECO:0000259" key="9">
    <source>
        <dbReference type="PROSITE" id="PS50994"/>
    </source>
</evidence>
<feature type="region of interest" description="Disordered" evidence="7">
    <location>
        <begin position="318"/>
        <end position="373"/>
    </location>
</feature>
<dbReference type="PANTHER" id="PTHR37984">
    <property type="entry name" value="PROTEIN CBG26694"/>
    <property type="match status" value="1"/>
</dbReference>
<dbReference type="AlphaFoldDB" id="W4HC77"/>
<keyword evidence="6" id="KW-0695">RNA-directed DNA polymerase</keyword>
<dbReference type="GO" id="GO:0003964">
    <property type="term" value="F:RNA-directed DNA polymerase activity"/>
    <property type="evidence" value="ECO:0007669"/>
    <property type="project" value="UniProtKB-KW"/>
</dbReference>
<dbReference type="PROSITE" id="PS50994">
    <property type="entry name" value="INTEGRASE"/>
    <property type="match status" value="1"/>
</dbReference>
<dbReference type="Pfam" id="PF00385">
    <property type="entry name" value="Chromo"/>
    <property type="match status" value="1"/>
</dbReference>
<dbReference type="EMBL" id="KI913114">
    <property type="protein sequence ID" value="ETV88718.1"/>
    <property type="molecule type" value="Genomic_DNA"/>
</dbReference>
<name>W4HC77_APHAT</name>
<dbReference type="Pfam" id="PF17917">
    <property type="entry name" value="RT_RNaseH"/>
    <property type="match status" value="1"/>
</dbReference>
<evidence type="ECO:0000256" key="1">
    <source>
        <dbReference type="ARBA" id="ARBA00022679"/>
    </source>
</evidence>
<evidence type="ECO:0000259" key="8">
    <source>
        <dbReference type="PROSITE" id="PS50013"/>
    </source>
</evidence>
<dbReference type="Gene3D" id="2.40.50.40">
    <property type="match status" value="1"/>
</dbReference>
<dbReference type="InterPro" id="IPR000953">
    <property type="entry name" value="Chromo/chromo_shadow_dom"/>
</dbReference>
<keyword evidence="3" id="KW-0540">Nuclease</keyword>
<dbReference type="RefSeq" id="XP_009821118.1">
    <property type="nucleotide sequence ID" value="XM_009822816.1"/>
</dbReference>
<keyword evidence="4" id="KW-0255">Endonuclease</keyword>
<feature type="compositionally biased region" description="Basic and acidic residues" evidence="7">
    <location>
        <begin position="403"/>
        <end position="435"/>
    </location>
</feature>
<evidence type="ECO:0000256" key="5">
    <source>
        <dbReference type="ARBA" id="ARBA00022801"/>
    </source>
</evidence>
<dbReference type="Gene3D" id="3.30.420.10">
    <property type="entry name" value="Ribonuclease H-like superfamily/Ribonuclease H"/>
    <property type="match status" value="1"/>
</dbReference>
<feature type="domain" description="Integrase catalytic" evidence="9">
    <location>
        <begin position="816"/>
        <end position="989"/>
    </location>
</feature>
<dbReference type="GO" id="GO:0004519">
    <property type="term" value="F:endonuclease activity"/>
    <property type="evidence" value="ECO:0007669"/>
    <property type="project" value="UniProtKB-KW"/>
</dbReference>
<proteinExistence type="predicted"/>
<dbReference type="GO" id="GO:0015074">
    <property type="term" value="P:DNA integration"/>
    <property type="evidence" value="ECO:0007669"/>
    <property type="project" value="InterPro"/>
</dbReference>
<keyword evidence="1" id="KW-0808">Transferase</keyword>
<dbReference type="CDD" id="cd00024">
    <property type="entry name" value="CD_CSD"/>
    <property type="match status" value="1"/>
</dbReference>
<accession>W4HC77</accession>
<gene>
    <name evidence="10" type="ORF">H257_00237</name>
</gene>
<evidence type="ECO:0000256" key="2">
    <source>
        <dbReference type="ARBA" id="ARBA00022695"/>
    </source>
</evidence>
<dbReference type="GeneID" id="20802233"/>
<dbReference type="InterPro" id="IPR001584">
    <property type="entry name" value="Integrase_cat-core"/>
</dbReference>
<dbReference type="STRING" id="112090.W4HC77"/>
<evidence type="ECO:0000256" key="3">
    <source>
        <dbReference type="ARBA" id="ARBA00022722"/>
    </source>
</evidence>
<dbReference type="GO" id="GO:0003676">
    <property type="term" value="F:nucleic acid binding"/>
    <property type="evidence" value="ECO:0007669"/>
    <property type="project" value="InterPro"/>
</dbReference>
<feature type="domain" description="Chromo" evidence="8">
    <location>
        <begin position="1098"/>
        <end position="1141"/>
    </location>
</feature>
<dbReference type="InterPro" id="IPR036397">
    <property type="entry name" value="RNaseH_sf"/>
</dbReference>
<dbReference type="InterPro" id="IPR043502">
    <property type="entry name" value="DNA/RNA_pol_sf"/>
</dbReference>
<dbReference type="PANTHER" id="PTHR37984:SF5">
    <property type="entry name" value="PROTEIN NYNRIN-LIKE"/>
    <property type="match status" value="1"/>
</dbReference>
<sequence>MRRPTTVRVPHERRLCYMKDAMRAIDSNYAKSVDASRMTCQGDALKHVGSTSGGDDIPVVTRSIQPFHGMSFGKGQLGPEEAPLGAPLRFRSNLPDDDSHLLSTSGNRHVVGFTPLPQPEEHKLSKRLSQLLLHHQLKHMALQCRCQSTTTRRMSVTWEAIAVTAVRCHKFGTRRDPSTADIFGLDQGRKTLLREYHKYLGQINALQCNGWRPSMPVSACMDPFSKRRIALVDFKFNCVTLDTTCGPLVLRGLKAWVDDASTATELIVSRPVMELLGFSVEDFLVGARKKKKEWNVSSVPTNQLSGMANVKRLMAEKLNPPELDPDDGMECATPEVYPKTSVEDEAERRRTKQGDNLGDDPPAKVEPLKVRIKPGSTPVKCGMRRYPPLYVVYMRSHVAALEANDRSPKNHAEEGSRRFAHDDRQQADQRLREADTLGDAKPGQRDGLSGRDGRMYFSFMMTFGVYTPTRVFMGQTDDVTYCQSMTDELFYFLDQVLTICAQFGLKLSPKKCHLFLREAEWCGKAARSCKKIALVRVALPAMGWSSDHLKCFNDVKHALAHVVPCREDMTVCVFTDASDMSWSAVATQVPPADLDLPLEDQRHQPLAFIRDLQYAVVESCKRLNYLAVHPGDFRLFTDHRNVVYIFNPSGSNANVAKYQADKLQRWSLVMSTFPYIIECVSGDPNVWGDLLSRWGSAPMDQPAANVRKLIHVVSPLQQVDFEWPTAATISGIQRSTMEGGGNPPNGVDWGGVDLQQRICVIAHQGASGHRRIAATTSVSNKLETLSTNVEAFVRVCLHCLCIDGDMVPRSLGSGLHVERPNELIHFDWLSMPMAKPGQKQVLVVKDDMSGSVQMFATESADAATTAHCLMTWFTTFGCVDPWMSNGGSPFKNEDIDKVRKLVGAHHHITSAYSHWANGIVEVVNRLVLCAMKALLSEMKLNVDELPHVLPLVQGALNYQPANRQGGIASVTAFTSLPAKTPLAAFVHPTSKEVYVADGLGAARQKHVTDLQVALEEMHRYVVMRSDKLRQQVRGCRDRKFEVKFAGFSVGDFVLVGSVVNRPTNWPCIAGATVRSHGPSCVPIEDAQQLVPPYEVTVHHACRLKLHHEGDEARYMDGQHQVLVKWLGVDDEESSWEPAANLLDDIPVVFRKWLRPTSETLSWSPSSRY</sequence>
<dbReference type="InterPro" id="IPR041373">
    <property type="entry name" value="RT_RNaseH"/>
</dbReference>
<dbReference type="SUPFAM" id="SSF54160">
    <property type="entry name" value="Chromo domain-like"/>
    <property type="match status" value="1"/>
</dbReference>
<dbReference type="InterPro" id="IPR023780">
    <property type="entry name" value="Chromo_domain"/>
</dbReference>
<dbReference type="GO" id="GO:0016787">
    <property type="term" value="F:hydrolase activity"/>
    <property type="evidence" value="ECO:0007669"/>
    <property type="project" value="UniProtKB-KW"/>
</dbReference>
<dbReference type="InterPro" id="IPR050951">
    <property type="entry name" value="Retrovirus_Pol_polyprotein"/>
</dbReference>
<evidence type="ECO:0008006" key="11">
    <source>
        <dbReference type="Google" id="ProtNLM"/>
    </source>
</evidence>
<dbReference type="VEuPathDB" id="FungiDB:H257_00237"/>
<keyword evidence="2" id="KW-0548">Nucleotidyltransferase</keyword>
<dbReference type="InterPro" id="IPR016197">
    <property type="entry name" value="Chromo-like_dom_sf"/>
</dbReference>
<dbReference type="SUPFAM" id="SSF56672">
    <property type="entry name" value="DNA/RNA polymerases"/>
    <property type="match status" value="1"/>
</dbReference>
<organism evidence="10">
    <name type="scientific">Aphanomyces astaci</name>
    <name type="common">Crayfish plague agent</name>
    <dbReference type="NCBI Taxonomy" id="112090"/>
    <lineage>
        <taxon>Eukaryota</taxon>
        <taxon>Sar</taxon>
        <taxon>Stramenopiles</taxon>
        <taxon>Oomycota</taxon>
        <taxon>Saprolegniomycetes</taxon>
        <taxon>Saprolegniales</taxon>
        <taxon>Verrucalvaceae</taxon>
        <taxon>Aphanomyces</taxon>
    </lineage>
</organism>
<evidence type="ECO:0000256" key="6">
    <source>
        <dbReference type="ARBA" id="ARBA00022918"/>
    </source>
</evidence>
<keyword evidence="5" id="KW-0378">Hydrolase</keyword>
<feature type="region of interest" description="Disordered" evidence="7">
    <location>
        <begin position="403"/>
        <end position="449"/>
    </location>
</feature>
<reference evidence="10" key="1">
    <citation type="submission" date="2013-12" db="EMBL/GenBank/DDBJ databases">
        <title>The Genome Sequence of Aphanomyces astaci APO3.</title>
        <authorList>
            <consortium name="The Broad Institute Genomics Platform"/>
            <person name="Russ C."/>
            <person name="Tyler B."/>
            <person name="van West P."/>
            <person name="Dieguez-Uribeondo J."/>
            <person name="Young S.K."/>
            <person name="Zeng Q."/>
            <person name="Gargeya S."/>
            <person name="Fitzgerald M."/>
            <person name="Abouelleil A."/>
            <person name="Alvarado L."/>
            <person name="Chapman S.B."/>
            <person name="Gainer-Dewar J."/>
            <person name="Goldberg J."/>
            <person name="Griggs A."/>
            <person name="Gujja S."/>
            <person name="Hansen M."/>
            <person name="Howarth C."/>
            <person name="Imamovic A."/>
            <person name="Ireland A."/>
            <person name="Larimer J."/>
            <person name="McCowan C."/>
            <person name="Murphy C."/>
            <person name="Pearson M."/>
            <person name="Poon T.W."/>
            <person name="Priest M."/>
            <person name="Roberts A."/>
            <person name="Saif S."/>
            <person name="Shea T."/>
            <person name="Sykes S."/>
            <person name="Wortman J."/>
            <person name="Nusbaum C."/>
            <person name="Birren B."/>
        </authorList>
    </citation>
    <scope>NUCLEOTIDE SEQUENCE [LARGE SCALE GENOMIC DNA]</scope>
    <source>
        <strain evidence="10">APO3</strain>
    </source>
</reference>
<dbReference type="OrthoDB" id="78260at2759"/>
<evidence type="ECO:0000256" key="4">
    <source>
        <dbReference type="ARBA" id="ARBA00022759"/>
    </source>
</evidence>
<dbReference type="PROSITE" id="PS50013">
    <property type="entry name" value="CHROMO_2"/>
    <property type="match status" value="1"/>
</dbReference>